<reference evidence="4" key="1">
    <citation type="journal article" date="2023" name="Mol. Phylogenet. Evol.">
        <title>Genome-scale phylogeny and comparative genomics of the fungal order Sordariales.</title>
        <authorList>
            <person name="Hensen N."/>
            <person name="Bonometti L."/>
            <person name="Westerberg I."/>
            <person name="Brannstrom I.O."/>
            <person name="Guillou S."/>
            <person name="Cros-Aarteil S."/>
            <person name="Calhoun S."/>
            <person name="Haridas S."/>
            <person name="Kuo A."/>
            <person name="Mondo S."/>
            <person name="Pangilinan J."/>
            <person name="Riley R."/>
            <person name="LaButti K."/>
            <person name="Andreopoulos B."/>
            <person name="Lipzen A."/>
            <person name="Chen C."/>
            <person name="Yan M."/>
            <person name="Daum C."/>
            <person name="Ng V."/>
            <person name="Clum A."/>
            <person name="Steindorff A."/>
            <person name="Ohm R.A."/>
            <person name="Martin F."/>
            <person name="Silar P."/>
            <person name="Natvig D.O."/>
            <person name="Lalanne C."/>
            <person name="Gautier V."/>
            <person name="Ament-Velasquez S.L."/>
            <person name="Kruys A."/>
            <person name="Hutchinson M.I."/>
            <person name="Powell A.J."/>
            <person name="Barry K."/>
            <person name="Miller A.N."/>
            <person name="Grigoriev I.V."/>
            <person name="Debuchy R."/>
            <person name="Gladieux P."/>
            <person name="Hiltunen Thoren M."/>
            <person name="Johannesson H."/>
        </authorList>
    </citation>
    <scope>NUCLEOTIDE SEQUENCE [LARGE SCALE GENOMIC DNA]</scope>
    <source>
        <strain evidence="4">CBS 340.73</strain>
    </source>
</reference>
<feature type="domain" description="Azaphilone pigments biosynthesis cluster protein L N-terminal" evidence="2">
    <location>
        <begin position="1"/>
        <end position="141"/>
    </location>
</feature>
<keyword evidence="4" id="KW-1185">Reference proteome</keyword>
<evidence type="ECO:0000259" key="2">
    <source>
        <dbReference type="Pfam" id="PF17111"/>
    </source>
</evidence>
<sequence>MEAIGAGASVLAFLGFGIQCAQIICSVLSPIEDAPRNVSQAARDVANLRSVLEQLSACRALNVPADDALREHVRTCADDLGKFAAELQKLTISDSEKRLRRYWKKIKAVLNEKDIARWSSVVNGHTAALNLRLSTLQSNSAFAINDQLSHISFDQRTMLETQENIWKAQTTSMSTVNDTLLELKKQTVLSASALQADEMTKMLQQLLTQVAGLSVQASSSPSPRLVEAETDSSLAQGVPPSRCTASQRQELTDRIKHLGSLISGKEGRIDRNHSRDIIDAMQSILVWMKSDQFLATVRGSAGRVSNLACSQQQLRDFHDRLDCIHSAIGCARQISLNDTSRAELPLAGTTSRSSWKDRRDYDTSIGTVSLITSEKWVKRPLTLQTGAPFHLGDSSDVDQEEVLTTMLQIAPKYLSAQQMTRLIITQYHSFHGTFTSIPRLCVNNIIPSNSPVFSIVQEGRVQDLQALLREGKASLRDHDENGRPLLFHALTHPEMCRYLIKNGADVDQVVSMASLTRPEVMAFAKYIVNGIPVRRLFPKKDPLIADHELGKREEGIMACYRVLLEAGCEPVSSITGNWLPILYAGKEHLNLLLYLLCCFIVTGTAMDQTRSWNLVTQFSHYSGLNRMLWIKPNLSVPIKLGANVRARDQTGKTCLHTCFQRLLWLNEASQDCMRNLRSKLVFLLQNGADIFARDLEGNTVSSIAYNYETRCAKGSWDLGSSVGDVCDPVLAECGFNASEFRRGYPRTATCTTAYAREMFESFWAGREHLYSDIEECEDED</sequence>
<keyword evidence="1" id="KW-0732">Signal</keyword>
<accession>A0AAN6NC53</accession>
<protein>
    <recommendedName>
        <fullName evidence="2">Azaphilone pigments biosynthesis cluster protein L N-terminal domain-containing protein</fullName>
    </recommendedName>
</protein>
<dbReference type="Gene3D" id="1.25.40.20">
    <property type="entry name" value="Ankyrin repeat-containing domain"/>
    <property type="match status" value="2"/>
</dbReference>
<dbReference type="InterPro" id="IPR031348">
    <property type="entry name" value="PigL_N"/>
</dbReference>
<evidence type="ECO:0000256" key="1">
    <source>
        <dbReference type="SAM" id="SignalP"/>
    </source>
</evidence>
<feature type="signal peptide" evidence="1">
    <location>
        <begin position="1"/>
        <end position="20"/>
    </location>
</feature>
<proteinExistence type="predicted"/>
<dbReference type="EMBL" id="MU853773">
    <property type="protein sequence ID" value="KAK3942476.1"/>
    <property type="molecule type" value="Genomic_DNA"/>
</dbReference>
<dbReference type="AlphaFoldDB" id="A0AAN6NC53"/>
<evidence type="ECO:0000313" key="3">
    <source>
        <dbReference type="EMBL" id="KAK3942476.1"/>
    </source>
</evidence>
<dbReference type="Proteomes" id="UP001303473">
    <property type="component" value="Unassembled WGS sequence"/>
</dbReference>
<dbReference type="SUPFAM" id="SSF48403">
    <property type="entry name" value="Ankyrin repeat"/>
    <property type="match status" value="1"/>
</dbReference>
<evidence type="ECO:0000313" key="4">
    <source>
        <dbReference type="Proteomes" id="UP001303473"/>
    </source>
</evidence>
<comment type="caution">
    <text evidence="3">The sequence shown here is derived from an EMBL/GenBank/DDBJ whole genome shotgun (WGS) entry which is preliminary data.</text>
</comment>
<name>A0AAN6NC53_9PEZI</name>
<gene>
    <name evidence="3" type="ORF">QBC46DRAFT_447683</name>
</gene>
<feature type="chain" id="PRO_5042900343" description="Azaphilone pigments biosynthesis cluster protein L N-terminal domain-containing protein" evidence="1">
    <location>
        <begin position="21"/>
        <end position="780"/>
    </location>
</feature>
<dbReference type="Pfam" id="PF17111">
    <property type="entry name" value="PigL_N"/>
    <property type="match status" value="1"/>
</dbReference>
<dbReference type="InterPro" id="IPR036770">
    <property type="entry name" value="Ankyrin_rpt-contain_sf"/>
</dbReference>
<organism evidence="3 4">
    <name type="scientific">Diplogelasinospora grovesii</name>
    <dbReference type="NCBI Taxonomy" id="303347"/>
    <lineage>
        <taxon>Eukaryota</taxon>
        <taxon>Fungi</taxon>
        <taxon>Dikarya</taxon>
        <taxon>Ascomycota</taxon>
        <taxon>Pezizomycotina</taxon>
        <taxon>Sordariomycetes</taxon>
        <taxon>Sordariomycetidae</taxon>
        <taxon>Sordariales</taxon>
        <taxon>Diplogelasinosporaceae</taxon>
        <taxon>Diplogelasinospora</taxon>
    </lineage>
</organism>